<keyword evidence="6 8" id="KW-0472">Membrane</keyword>
<evidence type="ECO:0000256" key="1">
    <source>
        <dbReference type="ARBA" id="ARBA00004162"/>
    </source>
</evidence>
<dbReference type="Pfam" id="PF02472">
    <property type="entry name" value="ExbD"/>
    <property type="match status" value="1"/>
</dbReference>
<evidence type="ECO:0000256" key="4">
    <source>
        <dbReference type="ARBA" id="ARBA00022692"/>
    </source>
</evidence>
<evidence type="ECO:0000313" key="9">
    <source>
        <dbReference type="EMBL" id="TPD61674.1"/>
    </source>
</evidence>
<protein>
    <submittedName>
        <fullName evidence="9">Biopolymer transporter ExbD</fullName>
    </submittedName>
</protein>
<name>A0A501PNW1_9PROT</name>
<evidence type="ECO:0000256" key="7">
    <source>
        <dbReference type="RuleBase" id="RU003879"/>
    </source>
</evidence>
<organism evidence="9 10">
    <name type="scientific">Emcibacter nanhaiensis</name>
    <dbReference type="NCBI Taxonomy" id="1505037"/>
    <lineage>
        <taxon>Bacteria</taxon>
        <taxon>Pseudomonadati</taxon>
        <taxon>Pseudomonadota</taxon>
        <taxon>Alphaproteobacteria</taxon>
        <taxon>Emcibacterales</taxon>
        <taxon>Emcibacteraceae</taxon>
        <taxon>Emcibacter</taxon>
    </lineage>
</organism>
<reference evidence="10" key="1">
    <citation type="submission" date="2019-06" db="EMBL/GenBank/DDBJ databases">
        <title>The complete genome of Emcibacter congregatus ZYLT.</title>
        <authorList>
            <person name="Zhao Z."/>
        </authorList>
    </citation>
    <scope>NUCLEOTIDE SEQUENCE [LARGE SCALE GENOMIC DNA]</scope>
    <source>
        <strain evidence="10">MCCC 1A06723</strain>
    </source>
</reference>
<comment type="similarity">
    <text evidence="2 7">Belongs to the ExbD/TolR family.</text>
</comment>
<evidence type="ECO:0000256" key="8">
    <source>
        <dbReference type="SAM" id="Phobius"/>
    </source>
</evidence>
<dbReference type="Proteomes" id="UP000319148">
    <property type="component" value="Unassembled WGS sequence"/>
</dbReference>
<dbReference type="OrthoDB" id="5456447at2"/>
<evidence type="ECO:0000256" key="6">
    <source>
        <dbReference type="ARBA" id="ARBA00023136"/>
    </source>
</evidence>
<dbReference type="AlphaFoldDB" id="A0A501PNW1"/>
<evidence type="ECO:0000256" key="2">
    <source>
        <dbReference type="ARBA" id="ARBA00005811"/>
    </source>
</evidence>
<gene>
    <name evidence="9" type="ORF">FIV46_05540</name>
</gene>
<dbReference type="GO" id="GO:0005886">
    <property type="term" value="C:plasma membrane"/>
    <property type="evidence" value="ECO:0007669"/>
    <property type="project" value="UniProtKB-SubCell"/>
</dbReference>
<dbReference type="GO" id="GO:0022857">
    <property type="term" value="F:transmembrane transporter activity"/>
    <property type="evidence" value="ECO:0007669"/>
    <property type="project" value="InterPro"/>
</dbReference>
<keyword evidence="10" id="KW-1185">Reference proteome</keyword>
<dbReference type="PANTHER" id="PTHR30558:SF13">
    <property type="entry name" value="BIOPOLYMER TRANSPORT PROTEIN EXBD2"/>
    <property type="match status" value="1"/>
</dbReference>
<keyword evidence="5 8" id="KW-1133">Transmembrane helix</keyword>
<dbReference type="GO" id="GO:0015031">
    <property type="term" value="P:protein transport"/>
    <property type="evidence" value="ECO:0007669"/>
    <property type="project" value="UniProtKB-KW"/>
</dbReference>
<feature type="transmembrane region" description="Helical" evidence="8">
    <location>
        <begin position="20"/>
        <end position="37"/>
    </location>
</feature>
<accession>A0A501PNW1</accession>
<keyword evidence="4 7" id="KW-0812">Transmembrane</keyword>
<proteinExistence type="inferred from homology"/>
<evidence type="ECO:0000313" key="10">
    <source>
        <dbReference type="Proteomes" id="UP000319148"/>
    </source>
</evidence>
<keyword evidence="7" id="KW-0653">Protein transport</keyword>
<keyword evidence="7" id="KW-0813">Transport</keyword>
<evidence type="ECO:0000256" key="5">
    <source>
        <dbReference type="ARBA" id="ARBA00022989"/>
    </source>
</evidence>
<dbReference type="Gene3D" id="3.30.420.270">
    <property type="match status" value="1"/>
</dbReference>
<comment type="subcellular location">
    <subcellularLocation>
        <location evidence="1">Cell membrane</location>
        <topology evidence="1">Single-pass membrane protein</topology>
    </subcellularLocation>
    <subcellularLocation>
        <location evidence="7">Cell membrane</location>
        <topology evidence="7">Single-pass type II membrane protein</topology>
    </subcellularLocation>
</comment>
<keyword evidence="3" id="KW-1003">Cell membrane</keyword>
<dbReference type="EMBL" id="VFIY01000005">
    <property type="protein sequence ID" value="TPD61674.1"/>
    <property type="molecule type" value="Genomic_DNA"/>
</dbReference>
<sequence>MRHKHKAAQDEADIDMTPMLDIVFIMLIFFIVTASFLKETGVELNRPDSSQKSENTEAQSIFIDITARDEVWYNKRRIDVRAVRPNVERDKAKMDTPSVVIKADRDATSGKVIEVVEGVRQAGVLNYVVATPKAN</sequence>
<comment type="caution">
    <text evidence="9">The sequence shown here is derived from an EMBL/GenBank/DDBJ whole genome shotgun (WGS) entry which is preliminary data.</text>
</comment>
<dbReference type="PANTHER" id="PTHR30558">
    <property type="entry name" value="EXBD MEMBRANE COMPONENT OF PMF-DRIVEN MACROMOLECULE IMPORT SYSTEM"/>
    <property type="match status" value="1"/>
</dbReference>
<dbReference type="InterPro" id="IPR003400">
    <property type="entry name" value="ExbD"/>
</dbReference>
<evidence type="ECO:0000256" key="3">
    <source>
        <dbReference type="ARBA" id="ARBA00022475"/>
    </source>
</evidence>
<dbReference type="RefSeq" id="WP_139939229.1">
    <property type="nucleotide sequence ID" value="NZ_JBHSYP010000003.1"/>
</dbReference>